<feature type="region of interest" description="Disordered" evidence="1">
    <location>
        <begin position="45"/>
        <end position="109"/>
    </location>
</feature>
<reference evidence="2" key="1">
    <citation type="journal article" date="2021" name="bioRxiv">
        <title>Whole Genome Assembly and Annotation of Northern Wild Rice, Zizania palustris L., Supports a Whole Genome Duplication in the Zizania Genus.</title>
        <authorList>
            <person name="Haas M."/>
            <person name="Kono T."/>
            <person name="Macchietto M."/>
            <person name="Millas R."/>
            <person name="McGilp L."/>
            <person name="Shao M."/>
            <person name="Duquette J."/>
            <person name="Hirsch C.N."/>
            <person name="Kimball J."/>
        </authorList>
    </citation>
    <scope>NUCLEOTIDE SEQUENCE</scope>
    <source>
        <tissue evidence="2">Fresh leaf tissue</tissue>
    </source>
</reference>
<name>A0A8J5RQL0_ZIZPA</name>
<evidence type="ECO:0000256" key="1">
    <source>
        <dbReference type="SAM" id="MobiDB-lite"/>
    </source>
</evidence>
<accession>A0A8J5RQL0</accession>
<proteinExistence type="predicted"/>
<organism evidence="2 3">
    <name type="scientific">Zizania palustris</name>
    <name type="common">Northern wild rice</name>
    <dbReference type="NCBI Taxonomy" id="103762"/>
    <lineage>
        <taxon>Eukaryota</taxon>
        <taxon>Viridiplantae</taxon>
        <taxon>Streptophyta</taxon>
        <taxon>Embryophyta</taxon>
        <taxon>Tracheophyta</taxon>
        <taxon>Spermatophyta</taxon>
        <taxon>Magnoliopsida</taxon>
        <taxon>Liliopsida</taxon>
        <taxon>Poales</taxon>
        <taxon>Poaceae</taxon>
        <taxon>BOP clade</taxon>
        <taxon>Oryzoideae</taxon>
        <taxon>Oryzeae</taxon>
        <taxon>Zizaniinae</taxon>
        <taxon>Zizania</taxon>
    </lineage>
</organism>
<evidence type="ECO:0000313" key="2">
    <source>
        <dbReference type="EMBL" id="KAG8051179.1"/>
    </source>
</evidence>
<keyword evidence="3" id="KW-1185">Reference proteome</keyword>
<reference evidence="2" key="2">
    <citation type="submission" date="2021-02" db="EMBL/GenBank/DDBJ databases">
        <authorList>
            <person name="Kimball J.A."/>
            <person name="Haas M.W."/>
            <person name="Macchietto M."/>
            <person name="Kono T."/>
            <person name="Duquette J."/>
            <person name="Shao M."/>
        </authorList>
    </citation>
    <scope>NUCLEOTIDE SEQUENCE</scope>
    <source>
        <tissue evidence="2">Fresh leaf tissue</tissue>
    </source>
</reference>
<evidence type="ECO:0000313" key="3">
    <source>
        <dbReference type="Proteomes" id="UP000729402"/>
    </source>
</evidence>
<sequence length="157" mass="16908">MPFNPRFSFSLLPLRLRRLRPPPRPPAASRRLARLPGLHPAASAHLCRLRPPPRPPAASAHLHGLRRLRPPPPPPRPPVASAHLHGLRRLHGLPLPPPPLPPPAASARLPGLDPVGPLSRSLFGHLDSSAAGEWIPPPHSPRCCRPGARCVPLPLVA</sequence>
<dbReference type="AlphaFoldDB" id="A0A8J5RQL0"/>
<comment type="caution">
    <text evidence="2">The sequence shown here is derived from an EMBL/GenBank/DDBJ whole genome shotgun (WGS) entry which is preliminary data.</text>
</comment>
<feature type="compositionally biased region" description="Pro residues" evidence="1">
    <location>
        <begin position="94"/>
        <end position="104"/>
    </location>
</feature>
<dbReference type="EMBL" id="JAAALK010000289">
    <property type="protein sequence ID" value="KAG8051179.1"/>
    <property type="molecule type" value="Genomic_DNA"/>
</dbReference>
<gene>
    <name evidence="2" type="ORF">GUJ93_ZPchr0009g1842</name>
</gene>
<dbReference type="Proteomes" id="UP000729402">
    <property type="component" value="Unassembled WGS sequence"/>
</dbReference>
<protein>
    <submittedName>
        <fullName evidence="2">Uncharacterized protein</fullName>
    </submittedName>
</protein>